<reference evidence="8 9" key="1">
    <citation type="submission" date="2020-02" db="EMBL/GenBank/DDBJ databases">
        <title>Albibacoteraceae fam. nov., the first described family within the subdivision 4 Verrucomicrobia.</title>
        <authorList>
            <person name="Xi F."/>
        </authorList>
    </citation>
    <scope>NUCLEOTIDE SEQUENCE [LARGE SCALE GENOMIC DNA]</scope>
    <source>
        <strain evidence="8 9">CK1056</strain>
    </source>
</reference>
<accession>A0A6B2M1T2</accession>
<dbReference type="NCBIfam" id="TIGR00091">
    <property type="entry name" value="tRNA (guanosine(46)-N7)-methyltransferase TrmB"/>
    <property type="match status" value="1"/>
</dbReference>
<dbReference type="HAMAP" id="MF_01057">
    <property type="entry name" value="tRNA_methyltr_TrmB"/>
    <property type="match status" value="1"/>
</dbReference>
<keyword evidence="9" id="KW-1185">Reference proteome</keyword>
<gene>
    <name evidence="7 8" type="primary">trmB</name>
    <name evidence="8" type="ORF">G0Q06_06895</name>
</gene>
<feature type="binding site" evidence="7">
    <location>
        <position position="154"/>
    </location>
    <ligand>
        <name>substrate</name>
    </ligand>
</feature>
<dbReference type="GO" id="GO:0043527">
    <property type="term" value="C:tRNA methyltransferase complex"/>
    <property type="evidence" value="ECO:0007669"/>
    <property type="project" value="TreeGrafter"/>
</dbReference>
<dbReference type="EC" id="2.1.1.33" evidence="7"/>
<dbReference type="GO" id="GO:0008176">
    <property type="term" value="F:tRNA (guanine(46)-N7)-methyltransferase activity"/>
    <property type="evidence" value="ECO:0007669"/>
    <property type="project" value="UniProtKB-UniRule"/>
</dbReference>
<comment type="catalytic activity">
    <reaction evidence="1 7">
        <text>guanosine(46) in tRNA + S-adenosyl-L-methionine = N(7)-methylguanosine(46) in tRNA + S-adenosyl-L-homocysteine</text>
        <dbReference type="Rhea" id="RHEA:42708"/>
        <dbReference type="Rhea" id="RHEA-COMP:10188"/>
        <dbReference type="Rhea" id="RHEA-COMP:10189"/>
        <dbReference type="ChEBI" id="CHEBI:57856"/>
        <dbReference type="ChEBI" id="CHEBI:59789"/>
        <dbReference type="ChEBI" id="CHEBI:74269"/>
        <dbReference type="ChEBI" id="CHEBI:74480"/>
        <dbReference type="EC" id="2.1.1.33"/>
    </reaction>
</comment>
<dbReference type="AlphaFoldDB" id="A0A6B2M1T2"/>
<comment type="caution">
    <text evidence="7">Lacks conserved residue(s) required for the propagation of feature annotation.</text>
</comment>
<dbReference type="InterPro" id="IPR055361">
    <property type="entry name" value="tRNA_methyltr_TrmB_bact"/>
</dbReference>
<dbReference type="PANTHER" id="PTHR23417:SF14">
    <property type="entry name" value="PENTACOTRIPEPTIDE-REPEAT REGION OF PRORP DOMAIN-CONTAINING PROTEIN"/>
    <property type="match status" value="1"/>
</dbReference>
<dbReference type="Gene3D" id="3.40.50.150">
    <property type="entry name" value="Vaccinia Virus protein VP39"/>
    <property type="match status" value="1"/>
</dbReference>
<evidence type="ECO:0000256" key="1">
    <source>
        <dbReference type="ARBA" id="ARBA00000142"/>
    </source>
</evidence>
<dbReference type="Proteomes" id="UP000478417">
    <property type="component" value="Unassembled WGS sequence"/>
</dbReference>
<dbReference type="InterPro" id="IPR003358">
    <property type="entry name" value="tRNA_(Gua-N-7)_MeTrfase_Trmb"/>
</dbReference>
<evidence type="ECO:0000256" key="5">
    <source>
        <dbReference type="ARBA" id="ARBA00022691"/>
    </source>
</evidence>
<comment type="similarity">
    <text evidence="7">Belongs to the class I-like SAM-binding methyltransferase superfamily. TrmB family.</text>
</comment>
<dbReference type="CDD" id="cd02440">
    <property type="entry name" value="AdoMet_MTases"/>
    <property type="match status" value="1"/>
</dbReference>
<evidence type="ECO:0000256" key="3">
    <source>
        <dbReference type="ARBA" id="ARBA00022603"/>
    </source>
</evidence>
<name>A0A6B2M1T2_9BACT</name>
<comment type="function">
    <text evidence="2 7">Catalyzes the formation of N(7)-methylguanine at position 46 (m7G46) in tRNA.</text>
</comment>
<evidence type="ECO:0000256" key="6">
    <source>
        <dbReference type="ARBA" id="ARBA00022694"/>
    </source>
</evidence>
<keyword evidence="4 7" id="KW-0808">Transferase</keyword>
<dbReference type="Pfam" id="PF02390">
    <property type="entry name" value="Methyltransf_4"/>
    <property type="match status" value="1"/>
</dbReference>
<keyword evidence="5 7" id="KW-0949">S-adenosyl-L-methionine</keyword>
<dbReference type="PANTHER" id="PTHR23417">
    <property type="entry name" value="3-DEOXY-D-MANNO-OCTULOSONIC-ACID TRANSFERASE/TRNA GUANINE-N 7 - -METHYLTRANSFERASE"/>
    <property type="match status" value="1"/>
</dbReference>
<dbReference type="UniPathway" id="UPA00989"/>
<protein>
    <recommendedName>
        <fullName evidence="7">tRNA (guanine-N(7)-)-methyltransferase</fullName>
        <ecNumber evidence="7">2.1.1.33</ecNumber>
    </recommendedName>
    <alternativeName>
        <fullName evidence="7">tRNA (guanine(46)-N(7))-methyltransferase</fullName>
    </alternativeName>
    <alternativeName>
        <fullName evidence="7">tRNA(m7G46)-methyltransferase</fullName>
    </alternativeName>
</protein>
<dbReference type="EMBL" id="JAAGNX010000002">
    <property type="protein sequence ID" value="NDV62169.1"/>
    <property type="molecule type" value="Genomic_DNA"/>
</dbReference>
<evidence type="ECO:0000256" key="2">
    <source>
        <dbReference type="ARBA" id="ARBA00003015"/>
    </source>
</evidence>
<evidence type="ECO:0000313" key="9">
    <source>
        <dbReference type="Proteomes" id="UP000478417"/>
    </source>
</evidence>
<feature type="binding site" evidence="7">
    <location>
        <position position="95"/>
    </location>
    <ligand>
        <name>S-adenosyl-L-methionine</name>
        <dbReference type="ChEBI" id="CHEBI:59789"/>
    </ligand>
</feature>
<comment type="caution">
    <text evidence="8">The sequence shown here is derived from an EMBL/GenBank/DDBJ whole genome shotgun (WGS) entry which is preliminary data.</text>
</comment>
<sequence length="213" mass="24781">MSEMAASLPEGQQRFLDRQAERIRRLRETLVEIARVPETVTLEIGCGHGHYLTAYALQHPDKRCIGVDLVTKRILKACQKRDKRNLQNLHFLKAEIREFLKAWPEHLTLERVFILFPDPWPKKRHAKNRILQSSLLDALGQIAKEGTQLHFRTDHPENFAWGMEVIASHADWHIRDDIEWPFENPSFFQDLLGDYQSLTACFSPLETGESESQ</sequence>
<evidence type="ECO:0000313" key="8">
    <source>
        <dbReference type="EMBL" id="NDV62169.1"/>
    </source>
</evidence>
<comment type="pathway">
    <text evidence="7">tRNA modification; N(7)-methylguanine-tRNA biosynthesis.</text>
</comment>
<evidence type="ECO:0000256" key="4">
    <source>
        <dbReference type="ARBA" id="ARBA00022679"/>
    </source>
</evidence>
<evidence type="ECO:0000256" key="7">
    <source>
        <dbReference type="HAMAP-Rule" id="MF_01057"/>
    </source>
</evidence>
<dbReference type="SUPFAM" id="SSF53335">
    <property type="entry name" value="S-adenosyl-L-methionine-dependent methyltransferases"/>
    <property type="match status" value="1"/>
</dbReference>
<proteinExistence type="inferred from homology"/>
<organism evidence="8 9">
    <name type="scientific">Oceanipulchritudo coccoides</name>
    <dbReference type="NCBI Taxonomy" id="2706888"/>
    <lineage>
        <taxon>Bacteria</taxon>
        <taxon>Pseudomonadati</taxon>
        <taxon>Verrucomicrobiota</taxon>
        <taxon>Opitutia</taxon>
        <taxon>Puniceicoccales</taxon>
        <taxon>Oceanipulchritudinaceae</taxon>
        <taxon>Oceanipulchritudo</taxon>
    </lineage>
</organism>
<keyword evidence="3 7" id="KW-0489">Methyltransferase</keyword>
<feature type="binding site" evidence="7">
    <location>
        <position position="122"/>
    </location>
    <ligand>
        <name>substrate</name>
    </ligand>
</feature>
<feature type="binding site" evidence="7">
    <location>
        <position position="43"/>
    </location>
    <ligand>
        <name>S-adenosyl-L-methionine</name>
        <dbReference type="ChEBI" id="CHEBI:59789"/>
    </ligand>
</feature>
<dbReference type="InterPro" id="IPR029063">
    <property type="entry name" value="SAM-dependent_MTases_sf"/>
</dbReference>
<feature type="binding site" evidence="7">
    <location>
        <position position="68"/>
    </location>
    <ligand>
        <name>S-adenosyl-L-methionine</name>
        <dbReference type="ChEBI" id="CHEBI:59789"/>
    </ligand>
</feature>
<keyword evidence="6 7" id="KW-0819">tRNA processing</keyword>
<dbReference type="PROSITE" id="PS51625">
    <property type="entry name" value="SAM_MT_TRMB"/>
    <property type="match status" value="1"/>
</dbReference>
<feature type="binding site" evidence="7">
    <location>
        <position position="118"/>
    </location>
    <ligand>
        <name>S-adenosyl-L-methionine</name>
        <dbReference type="ChEBI" id="CHEBI:59789"/>
    </ligand>
</feature>